<sequence>MAFSGHCASSSRSLVSASGVALQAQETRLVRSRCLSSDFRISGGTLRASCLKFRQPTCCTQGIIPQALGAWLVLTSHHAKSSRSPVGEHKVHTQVPRVWLARLRHLASSAAILGGVAPHDPGGAQGIALQAQGSWVARSGSLASTSCSLGCALRESSLKHKKP</sequence>
<dbReference type="Proteomes" id="UP000004994">
    <property type="component" value="Chromosome 8"/>
</dbReference>
<dbReference type="EnsemblPlants" id="Solyc08g045800.2.1">
    <property type="protein sequence ID" value="Solyc08g045800.2.1"/>
    <property type="gene ID" value="Solyc08g045800.2"/>
</dbReference>
<evidence type="ECO:0000313" key="2">
    <source>
        <dbReference type="Proteomes" id="UP000004994"/>
    </source>
</evidence>
<protein>
    <submittedName>
        <fullName evidence="1">Uncharacterized protein</fullName>
    </submittedName>
</protein>
<dbReference type="AlphaFoldDB" id="A0A3Q7HNQ2"/>
<evidence type="ECO:0000313" key="1">
    <source>
        <dbReference type="EnsemblPlants" id="Solyc08g045800.2.1"/>
    </source>
</evidence>
<dbReference type="InParanoid" id="A0A3Q7HNQ2"/>
<reference evidence="1" key="2">
    <citation type="submission" date="2019-01" db="UniProtKB">
        <authorList>
            <consortium name="EnsemblPlants"/>
        </authorList>
    </citation>
    <scope>IDENTIFICATION</scope>
    <source>
        <strain evidence="1">cv. Heinz 1706</strain>
    </source>
</reference>
<reference evidence="1" key="1">
    <citation type="journal article" date="2012" name="Nature">
        <title>The tomato genome sequence provides insights into fleshy fruit evolution.</title>
        <authorList>
            <consortium name="Tomato Genome Consortium"/>
        </authorList>
    </citation>
    <scope>NUCLEOTIDE SEQUENCE [LARGE SCALE GENOMIC DNA]</scope>
    <source>
        <strain evidence="1">cv. Heinz 1706</strain>
    </source>
</reference>
<name>A0A3Q7HNQ2_SOLLC</name>
<proteinExistence type="predicted"/>
<dbReference type="Gramene" id="Solyc08g045800.2.1">
    <property type="protein sequence ID" value="Solyc08g045800.2.1"/>
    <property type="gene ID" value="Solyc08g045800.2"/>
</dbReference>
<dbReference type="PaxDb" id="4081-Solyc08g045800.1.1"/>
<keyword evidence="2" id="KW-1185">Reference proteome</keyword>
<organism evidence="1">
    <name type="scientific">Solanum lycopersicum</name>
    <name type="common">Tomato</name>
    <name type="synonym">Lycopersicon esculentum</name>
    <dbReference type="NCBI Taxonomy" id="4081"/>
    <lineage>
        <taxon>Eukaryota</taxon>
        <taxon>Viridiplantae</taxon>
        <taxon>Streptophyta</taxon>
        <taxon>Embryophyta</taxon>
        <taxon>Tracheophyta</taxon>
        <taxon>Spermatophyta</taxon>
        <taxon>Magnoliopsida</taxon>
        <taxon>eudicotyledons</taxon>
        <taxon>Gunneridae</taxon>
        <taxon>Pentapetalae</taxon>
        <taxon>asterids</taxon>
        <taxon>lamiids</taxon>
        <taxon>Solanales</taxon>
        <taxon>Solanaceae</taxon>
        <taxon>Solanoideae</taxon>
        <taxon>Solaneae</taxon>
        <taxon>Solanum</taxon>
        <taxon>Solanum subgen. Lycopersicon</taxon>
    </lineage>
</organism>
<accession>A0A3Q7HNQ2</accession>